<name>A0AA39NFY8_9AGAR</name>
<gene>
    <name evidence="2" type="ORF">IW261DRAFT_1524120</name>
</gene>
<accession>A0AA39NFY8</accession>
<evidence type="ECO:0000313" key="3">
    <source>
        <dbReference type="Proteomes" id="UP001175227"/>
    </source>
</evidence>
<dbReference type="EMBL" id="JAUEPR010000097">
    <property type="protein sequence ID" value="KAK0464824.1"/>
    <property type="molecule type" value="Genomic_DNA"/>
</dbReference>
<protein>
    <submittedName>
        <fullName evidence="2">Uncharacterized protein</fullName>
    </submittedName>
</protein>
<organism evidence="2 3">
    <name type="scientific">Armillaria novae-zelandiae</name>
    <dbReference type="NCBI Taxonomy" id="153914"/>
    <lineage>
        <taxon>Eukaryota</taxon>
        <taxon>Fungi</taxon>
        <taxon>Dikarya</taxon>
        <taxon>Basidiomycota</taxon>
        <taxon>Agaricomycotina</taxon>
        <taxon>Agaricomycetes</taxon>
        <taxon>Agaricomycetidae</taxon>
        <taxon>Agaricales</taxon>
        <taxon>Marasmiineae</taxon>
        <taxon>Physalacriaceae</taxon>
        <taxon>Armillaria</taxon>
    </lineage>
</organism>
<sequence length="389" mass="41948">MDENTLPSVAPANTYLEALKNLPKLPDAPVPADEHTADGWCGPESQPDNVEEQEDVIIDLGLQAASIPMKRKLKGKSSMTTVDPATVQFGPAKASFLSARGDPSSSLVPRKRTRTKPKSPQVPATDTAPDQSEWRSAVFTLRSQLEKLQTLPLPHSGSSPSPELRDVTVDIGNLQKRVSELASIIASRFIQQHSAIANLTTSTSAISSLESTLGKTAHRVTRLEDSSHQDTSEPYRALEVRVAELKKMLVASSASALPTHLPPTLSQPITSVPPAPLSSNIRLQVVIDHSRCAQSAPPWDWLAQMLGCMPALSVGDVTSVDQLPSSPGCLLVTFQTEKAARDFLSAARTLPIRFRQVRFSWADSPSSPVKSTATWIPLPAGPYVDDRHG</sequence>
<comment type="caution">
    <text evidence="2">The sequence shown here is derived from an EMBL/GenBank/DDBJ whole genome shotgun (WGS) entry which is preliminary data.</text>
</comment>
<feature type="region of interest" description="Disordered" evidence="1">
    <location>
        <begin position="94"/>
        <end position="133"/>
    </location>
</feature>
<dbReference type="Proteomes" id="UP001175227">
    <property type="component" value="Unassembled WGS sequence"/>
</dbReference>
<feature type="region of interest" description="Disordered" evidence="1">
    <location>
        <begin position="24"/>
        <end position="48"/>
    </location>
</feature>
<dbReference type="AlphaFoldDB" id="A0AA39NFY8"/>
<evidence type="ECO:0000313" key="2">
    <source>
        <dbReference type="EMBL" id="KAK0464824.1"/>
    </source>
</evidence>
<keyword evidence="3" id="KW-1185">Reference proteome</keyword>
<reference evidence="2" key="1">
    <citation type="submission" date="2023-06" db="EMBL/GenBank/DDBJ databases">
        <authorList>
            <consortium name="Lawrence Berkeley National Laboratory"/>
            <person name="Ahrendt S."/>
            <person name="Sahu N."/>
            <person name="Indic B."/>
            <person name="Wong-Bajracharya J."/>
            <person name="Merenyi Z."/>
            <person name="Ke H.-M."/>
            <person name="Monk M."/>
            <person name="Kocsube S."/>
            <person name="Drula E."/>
            <person name="Lipzen A."/>
            <person name="Balint B."/>
            <person name="Henrissat B."/>
            <person name="Andreopoulos B."/>
            <person name="Martin F.M."/>
            <person name="Harder C.B."/>
            <person name="Rigling D."/>
            <person name="Ford K.L."/>
            <person name="Foster G.D."/>
            <person name="Pangilinan J."/>
            <person name="Papanicolaou A."/>
            <person name="Barry K."/>
            <person name="LaButti K."/>
            <person name="Viragh M."/>
            <person name="Koriabine M."/>
            <person name="Yan M."/>
            <person name="Riley R."/>
            <person name="Champramary S."/>
            <person name="Plett K.L."/>
            <person name="Tsai I.J."/>
            <person name="Slot J."/>
            <person name="Sipos G."/>
            <person name="Plett J."/>
            <person name="Nagy L.G."/>
            <person name="Grigoriev I.V."/>
        </authorList>
    </citation>
    <scope>NUCLEOTIDE SEQUENCE</scope>
    <source>
        <strain evidence="2">ICMP 16352</strain>
    </source>
</reference>
<evidence type="ECO:0000256" key="1">
    <source>
        <dbReference type="SAM" id="MobiDB-lite"/>
    </source>
</evidence>
<proteinExistence type="predicted"/>